<keyword evidence="9" id="KW-1185">Reference proteome</keyword>
<dbReference type="SUPFAM" id="SSF50630">
    <property type="entry name" value="Acid proteases"/>
    <property type="match status" value="1"/>
</dbReference>
<dbReference type="InterPro" id="IPR001969">
    <property type="entry name" value="Aspartic_peptidase_AS"/>
</dbReference>
<dbReference type="Gene3D" id="2.40.70.10">
    <property type="entry name" value="Acid Proteases"/>
    <property type="match status" value="2"/>
</dbReference>
<keyword evidence="5" id="KW-0645">Protease</keyword>
<feature type="active site" evidence="3">
    <location>
        <position position="270"/>
    </location>
</feature>
<feature type="signal peptide" evidence="6">
    <location>
        <begin position="1"/>
        <end position="15"/>
    </location>
</feature>
<evidence type="ECO:0000256" key="4">
    <source>
        <dbReference type="PIRSR" id="PIRSR601461-2"/>
    </source>
</evidence>
<keyword evidence="2 5" id="KW-0064">Aspartyl protease</keyword>
<dbReference type="PANTHER" id="PTHR47966">
    <property type="entry name" value="BETA-SITE APP-CLEAVING ENZYME, ISOFORM A-RELATED"/>
    <property type="match status" value="1"/>
</dbReference>
<name>A0AAD5UNU4_9FUNG</name>
<accession>A0AAD5UNU4</accession>
<gene>
    <name evidence="8" type="ORF">HK103_006436</name>
</gene>
<dbReference type="PROSITE" id="PS00141">
    <property type="entry name" value="ASP_PROTEASE"/>
    <property type="match status" value="2"/>
</dbReference>
<keyword evidence="5" id="KW-0378">Hydrolase</keyword>
<dbReference type="EMBL" id="JADGKB010000007">
    <property type="protein sequence ID" value="KAJ3261127.1"/>
    <property type="molecule type" value="Genomic_DNA"/>
</dbReference>
<feature type="disulfide bond" evidence="4">
    <location>
        <begin position="306"/>
        <end position="340"/>
    </location>
</feature>
<evidence type="ECO:0000256" key="5">
    <source>
        <dbReference type="RuleBase" id="RU000454"/>
    </source>
</evidence>
<organism evidence="8 9">
    <name type="scientific">Boothiomyces macroporosus</name>
    <dbReference type="NCBI Taxonomy" id="261099"/>
    <lineage>
        <taxon>Eukaryota</taxon>
        <taxon>Fungi</taxon>
        <taxon>Fungi incertae sedis</taxon>
        <taxon>Chytridiomycota</taxon>
        <taxon>Chytridiomycota incertae sedis</taxon>
        <taxon>Chytridiomycetes</taxon>
        <taxon>Rhizophydiales</taxon>
        <taxon>Terramycetaceae</taxon>
        <taxon>Boothiomyces</taxon>
    </lineage>
</organism>
<dbReference type="CDD" id="cd05471">
    <property type="entry name" value="pepsin_like"/>
    <property type="match status" value="1"/>
</dbReference>
<reference evidence="8" key="1">
    <citation type="submission" date="2020-05" db="EMBL/GenBank/DDBJ databases">
        <title>Phylogenomic resolution of chytrid fungi.</title>
        <authorList>
            <person name="Stajich J.E."/>
            <person name="Amses K."/>
            <person name="Simmons R."/>
            <person name="Seto K."/>
            <person name="Myers J."/>
            <person name="Bonds A."/>
            <person name="Quandt C.A."/>
            <person name="Barry K."/>
            <person name="Liu P."/>
            <person name="Grigoriev I."/>
            <person name="Longcore J.E."/>
            <person name="James T.Y."/>
        </authorList>
    </citation>
    <scope>NUCLEOTIDE SEQUENCE</scope>
    <source>
        <strain evidence="8">PLAUS21</strain>
    </source>
</reference>
<dbReference type="PRINTS" id="PR00792">
    <property type="entry name" value="PEPSIN"/>
</dbReference>
<comment type="similarity">
    <text evidence="1 5">Belongs to the peptidase A1 family.</text>
</comment>
<dbReference type="AlphaFoldDB" id="A0AAD5UNU4"/>
<dbReference type="InterPro" id="IPR021109">
    <property type="entry name" value="Peptidase_aspartic_dom_sf"/>
</dbReference>
<dbReference type="Pfam" id="PF00026">
    <property type="entry name" value="Asp"/>
    <property type="match status" value="1"/>
</dbReference>
<dbReference type="PANTHER" id="PTHR47966:SF51">
    <property type="entry name" value="BETA-SITE APP-CLEAVING ENZYME, ISOFORM A-RELATED"/>
    <property type="match status" value="1"/>
</dbReference>
<keyword evidence="4" id="KW-1015">Disulfide bond</keyword>
<feature type="domain" description="Peptidase A1" evidence="7">
    <location>
        <begin position="65"/>
        <end position="378"/>
    </location>
</feature>
<keyword evidence="6" id="KW-0732">Signal</keyword>
<dbReference type="InterPro" id="IPR001461">
    <property type="entry name" value="Aspartic_peptidase_A1"/>
</dbReference>
<dbReference type="GO" id="GO:0006508">
    <property type="term" value="P:proteolysis"/>
    <property type="evidence" value="ECO:0007669"/>
    <property type="project" value="UniProtKB-KW"/>
</dbReference>
<dbReference type="InterPro" id="IPR033121">
    <property type="entry name" value="PEPTIDASE_A1"/>
</dbReference>
<dbReference type="GO" id="GO:0004190">
    <property type="term" value="F:aspartic-type endopeptidase activity"/>
    <property type="evidence" value="ECO:0007669"/>
    <property type="project" value="UniProtKB-KW"/>
</dbReference>
<evidence type="ECO:0000256" key="2">
    <source>
        <dbReference type="ARBA" id="ARBA00022750"/>
    </source>
</evidence>
<proteinExistence type="inferred from homology"/>
<protein>
    <recommendedName>
        <fullName evidence="7">Peptidase A1 domain-containing protein</fullName>
    </recommendedName>
</protein>
<evidence type="ECO:0000256" key="3">
    <source>
        <dbReference type="PIRSR" id="PIRSR601461-1"/>
    </source>
</evidence>
<dbReference type="PROSITE" id="PS51767">
    <property type="entry name" value="PEPTIDASE_A1"/>
    <property type="match status" value="1"/>
</dbReference>
<evidence type="ECO:0000256" key="1">
    <source>
        <dbReference type="ARBA" id="ARBA00007447"/>
    </source>
</evidence>
<sequence>MFVSSIVLALATVSASPVQTPITLKLTKQSTLGLENLAASTRSSINRFSSDSKSEPLQNVQNVFYQANVTVGNGQVLTVDLDTGSSDVWFRGSTCTSSDGSCNGNKVDITDSSLKSTGKTFSTTYGSGSVSGNIYTGSVGVAGAVAQNLPFGVSTQEKGFNGVADGLLGLGFNSISQISQTMGSPANWFDALGYTGSQNQFSFYLSAAADGDNGEITIGGTDPSKYSGNINWLPLNSETYWQFDASQMKYKAGGKSGNVGAWFRNNAISDTGTTLIIMNNAQADAINSGIGAQPFNSTAGIYYIDCGLAKTGVPLEFSFPSFTMSIPPAYYVLDNGDGTCISGVTRGAGFLTPTIFGDILTRAYYTVYDKANNRVGFAQAVHPH</sequence>
<dbReference type="InterPro" id="IPR034164">
    <property type="entry name" value="Pepsin-like_dom"/>
</dbReference>
<feature type="active site" evidence="3">
    <location>
        <position position="82"/>
    </location>
</feature>
<evidence type="ECO:0000256" key="6">
    <source>
        <dbReference type="SAM" id="SignalP"/>
    </source>
</evidence>
<feature type="chain" id="PRO_5042216949" description="Peptidase A1 domain-containing protein" evidence="6">
    <location>
        <begin position="16"/>
        <end position="384"/>
    </location>
</feature>
<evidence type="ECO:0000313" key="8">
    <source>
        <dbReference type="EMBL" id="KAJ3261127.1"/>
    </source>
</evidence>
<comment type="caution">
    <text evidence="8">The sequence shown here is derived from an EMBL/GenBank/DDBJ whole genome shotgun (WGS) entry which is preliminary data.</text>
</comment>
<evidence type="ECO:0000313" key="9">
    <source>
        <dbReference type="Proteomes" id="UP001210925"/>
    </source>
</evidence>
<evidence type="ECO:0000259" key="7">
    <source>
        <dbReference type="PROSITE" id="PS51767"/>
    </source>
</evidence>
<dbReference type="Proteomes" id="UP001210925">
    <property type="component" value="Unassembled WGS sequence"/>
</dbReference>